<feature type="domain" description="DUF6891" evidence="1">
    <location>
        <begin position="65"/>
        <end position="177"/>
    </location>
</feature>
<gene>
    <name evidence="2" type="ORF">AK829_05690</name>
</gene>
<evidence type="ECO:0000313" key="3">
    <source>
        <dbReference type="Proteomes" id="UP000060016"/>
    </source>
</evidence>
<dbReference type="InterPro" id="IPR054186">
    <property type="entry name" value="DUF6891"/>
</dbReference>
<proteinExistence type="predicted"/>
<dbReference type="AlphaFoldDB" id="A0A0K1REM6"/>
<sequence length="187" mass="20600">MTNSTFPPADGIYEAEDETTSQISLLLCHGWSPDTISSWLEDEMESDPAPLIEKVSAEYARLVPEASEDAKRIEALREALAKRNISFSFDEGYDKGEAVEDGGERAEKAGHRGYTYCTQQDVDRVIHTGDLLFGFGDYENPSLETDAEVAALVVEELKEVGFSPAWDGNANRRIACSDVVFEVPLAD</sequence>
<keyword evidence="3" id="KW-1185">Reference proteome</keyword>
<dbReference type="Proteomes" id="UP000060016">
    <property type="component" value="Chromosome"/>
</dbReference>
<evidence type="ECO:0000313" key="2">
    <source>
        <dbReference type="EMBL" id="AKV59877.1"/>
    </source>
</evidence>
<dbReference type="PATRIC" id="fig|156976.3.peg.1130"/>
<reference evidence="2 3" key="1">
    <citation type="submission" date="2015-08" db="EMBL/GenBank/DDBJ databases">
        <authorList>
            <person name="Babu N.S."/>
            <person name="Beckwith C.J."/>
            <person name="Beseler K.G."/>
            <person name="Brison A."/>
            <person name="Carone J.V."/>
            <person name="Caskin T.P."/>
            <person name="Diamond M."/>
            <person name="Durham M.E."/>
            <person name="Foxe J.M."/>
            <person name="Go M."/>
            <person name="Henderson B.A."/>
            <person name="Jones I.B."/>
            <person name="McGettigan J.A."/>
            <person name="Micheletti S.J."/>
            <person name="Nasrallah M.E."/>
            <person name="Ortiz D."/>
            <person name="Piller C.R."/>
            <person name="Privatt S.R."/>
            <person name="Schneider S.L."/>
            <person name="Sharp S."/>
            <person name="Smith T.C."/>
            <person name="Stanton J.D."/>
            <person name="Ullery H.E."/>
            <person name="Wilson R.J."/>
            <person name="Serrano M.G."/>
            <person name="Buck G."/>
            <person name="Lee V."/>
            <person name="Wang Y."/>
            <person name="Carvalho R."/>
            <person name="Voegtly L."/>
            <person name="Shi R."/>
            <person name="Duckworth R."/>
            <person name="Johnson A."/>
            <person name="Loviza R."/>
            <person name="Walstead R."/>
            <person name="Shah Z."/>
            <person name="Kiflezghi M."/>
            <person name="Wade K."/>
            <person name="Ball S.L."/>
            <person name="Bradley K.W."/>
            <person name="Asai D.J."/>
            <person name="Bowman C.A."/>
            <person name="Russell D.A."/>
            <person name="Pope W.H."/>
            <person name="Jacobs-Sera D."/>
            <person name="Hendrix R.W."/>
            <person name="Hatfull G.F."/>
        </authorList>
    </citation>
    <scope>NUCLEOTIDE SEQUENCE [LARGE SCALE GENOMIC DNA]</scope>
    <source>
        <strain evidence="2 3">PUDD_83A45</strain>
    </source>
</reference>
<dbReference type="Pfam" id="PF21831">
    <property type="entry name" value="DUF6891"/>
    <property type="match status" value="1"/>
</dbReference>
<name>A0A0K1REM6_9CORY</name>
<dbReference type="KEGG" id="crie:AK829_05690"/>
<protein>
    <recommendedName>
        <fullName evidence="1">DUF6891 domain-containing protein</fullName>
    </recommendedName>
</protein>
<dbReference type="EMBL" id="CP012342">
    <property type="protein sequence ID" value="AKV59877.1"/>
    <property type="molecule type" value="Genomic_DNA"/>
</dbReference>
<organism evidence="2 3">
    <name type="scientific">Corynebacterium riegelii</name>
    <dbReference type="NCBI Taxonomy" id="156976"/>
    <lineage>
        <taxon>Bacteria</taxon>
        <taxon>Bacillati</taxon>
        <taxon>Actinomycetota</taxon>
        <taxon>Actinomycetes</taxon>
        <taxon>Mycobacteriales</taxon>
        <taxon>Corynebacteriaceae</taxon>
        <taxon>Corynebacterium</taxon>
    </lineage>
</organism>
<dbReference type="STRING" id="156976.AK829_05690"/>
<accession>A0A0K1REM6</accession>
<evidence type="ECO:0000259" key="1">
    <source>
        <dbReference type="Pfam" id="PF21831"/>
    </source>
</evidence>